<evidence type="ECO:0000256" key="6">
    <source>
        <dbReference type="SAM" id="MobiDB-lite"/>
    </source>
</evidence>
<evidence type="ECO:0000313" key="7">
    <source>
        <dbReference type="EMBL" id="KAF2191030.1"/>
    </source>
</evidence>
<evidence type="ECO:0000256" key="4">
    <source>
        <dbReference type="ARBA" id="ARBA00014848"/>
    </source>
</evidence>
<dbReference type="PANTHER" id="PTHR15502:SF7">
    <property type="entry name" value="CALCINEURIN-BINDING PROTEIN CABIN-1"/>
    <property type="match status" value="1"/>
</dbReference>
<feature type="compositionally biased region" description="Low complexity" evidence="6">
    <location>
        <begin position="1740"/>
        <end position="1752"/>
    </location>
</feature>
<dbReference type="Proteomes" id="UP000800200">
    <property type="component" value="Unassembled WGS sequence"/>
</dbReference>
<feature type="region of interest" description="Disordered" evidence="6">
    <location>
        <begin position="844"/>
        <end position="870"/>
    </location>
</feature>
<proteinExistence type="inferred from homology"/>
<sequence length="1981" mass="221582">MSTWKALNVESDNESEDEVDNTKEIQIEEALKLYQAALKYHSEGPPSFEKAAEAYKALFESEIFKYPESLSEYRRHELYGDSLEFDNILQEDFDAGPVPLASGNETAPNTLPQILHLSYKNHGQFILEMMQHHLRQYGAPSQQHGSTPILGSMTYFAEALDKDDADLDLWLRSSSVSALLGSRRITRFCLEAVLDGDDELLDSILRLPGLEEGFAGQQLRELVVNLQDDLSLMQAPLSSMKRKKLSEALKKRLNPYPFAPLPSKVVEQAASGTLASRQPERIILNPTRWDWAGVGEVILHHFMAEQGGYIEPAPGSSININIPPIASLDENNGRNSNSPTEDVVTVDPSSQMNEPGLSHADAGPNSRKVVEEIGMEDQAQGSSAKKGNRGSATPQDTMPTQSRKRSTDSAGLPETAEGGRVRSKRIRARETVTDGSTVPDSAGPDLAKQIEDQLSPLILADQYLFEIVNDIFVKLGVEGLGSPKELRELVTGTRLGVSSSDDSISKAACDMFTAIQNGGSKIVTVLLGGETVDLGGMSREAGLNAFLGYAKSGISQACVKPTLGSERLGRFAQTINSKWLSIKEVALAWLESLLLPGSLPTPKGSIRGNQSSYIQYRWAEDLKRHLVQIIVNFDDFIYDRFLDRISKLNSRVLRARSQSKAYEFSEWDASQVEMVETLFELHLDIYSLIKHPHSGVDTVTQIIQNDRLERWSALARDMVQIRSDCNPDTGFDELTLRHIWASVFHTSVSEDMQPEHTIYAMEELKMIFSSLGRPTIEVQNNAVMPELSHAAVDRELARISMKDFFLKVFDQDEKDPVAVIESLEPILEPLQGVQQVVERDVFANEEDQIDSQSSSTVGRSGEGPSDLVQVSKPSPFQEMRKFLDTATISLRLSLWQRLREAYEAIEYLPKVVSCYLRSIETLVGEFKSSSYKNSPPPERHIKLLSRLRIIDEVLVKILQLIRSEKTAFDCLPYEHLQSSMTAMSELLRIMAASNIFEDMLRVGQFAAPRFEGCLGGTFLTITGKLHDMQLRAWILQYHLLKEGISQNPEAFPTPPEDQFEFLRHVHYATGMRGFCHLAGRMFLRLAKDEILRLDDVTDGNTRDTELAQVLYDLYGLKTFINNLECHEFSSVPELLDKKTATQLLPFILSQARKINIKDLPKTDLKVTIDKVHGALGRPKTNEDISLNRKILTTYFKSPINPISLFNCLKGVGTLSTKHIPPQAAVAASKGWYYLMGNIALNKFRSQKRVVAGPTEDVNFAQAFFLQDLEYTVDHWETWYRLAQANDSQLEEAVSWTAEKLNSNSVELIHFQRSAIHCYIMAVACAVRDADVAPQTMVKVSEMYADFGNRIYASSREPFNMTAFNLRETEHKYYSGNVTQLVYQNIPFSPLTVYAAWKFASVLFKRAITGNPDKWWNYFMLGKCLWKMYCFNADAAHTAATQGEALPPNKGPSWEEAVDAFVSAIEMLPGKKERREPVLEPHYKLVSIAHKLFQRREVDHEKGEEILHHTSYSRNISGPENADDWERYILGVLKSLRSADKSGWHHRMTARAAHVIYDDSNDTMVAFAAKHELTQQMFTKTMAVQVWKPENERPGRHFVYTTRYTRFFVDLLVQTGDRTNLEALAKRVRKKPHEFFEHSKLWQWLCNKYLKLLRRVGKIPEGHEDAVFKAMNNDEFQSQAARVEAWCQAPTSQHPVLDVLRDVIELKRLNNGLMKALLIDDLIGDTYAMLYATIGPTLEPLPSQQPQLQPQHPNSVTASAPQPLTTMPVTSMMHLHVDGAADGPSNPNMPFSAFHPDQQRGPQQDSTARPRAKGVGRREIQRKAEAAAVKPAIPVSAPAAASAAIPIRSPPSGVHPQVVMLARHSPEKAPADSTPSQTNIQLQVPNSGTATATGSVANAESSVPASMHDSADDESELSELDEQEVEQIQEASDVHDPHNEETVIVKPMFPNLMANKDKAKETDSSAMASSVVTPEPATTEGK</sequence>
<feature type="region of interest" description="Disordered" evidence="6">
    <location>
        <begin position="1885"/>
        <end position="1981"/>
    </location>
</feature>
<feature type="compositionally biased region" description="Polar residues" evidence="6">
    <location>
        <begin position="1885"/>
        <end position="1903"/>
    </location>
</feature>
<comment type="similarity">
    <text evidence="3">Belongs to the HIR3 family.</text>
</comment>
<evidence type="ECO:0000256" key="5">
    <source>
        <dbReference type="ARBA" id="ARBA00023242"/>
    </source>
</evidence>
<comment type="subcellular location">
    <subcellularLocation>
        <location evidence="2">Nucleus</location>
    </subcellularLocation>
</comment>
<feature type="compositionally biased region" description="Basic and acidic residues" evidence="6">
    <location>
        <begin position="1815"/>
        <end position="1824"/>
    </location>
</feature>
<evidence type="ECO:0000256" key="1">
    <source>
        <dbReference type="ARBA" id="ARBA00002687"/>
    </source>
</evidence>
<evidence type="ECO:0000256" key="2">
    <source>
        <dbReference type="ARBA" id="ARBA00004123"/>
    </source>
</evidence>
<protein>
    <recommendedName>
        <fullName evidence="4">Histone transcription regulator 3 homolog</fullName>
    </recommendedName>
</protein>
<keyword evidence="5" id="KW-0539">Nucleus</keyword>
<keyword evidence="8" id="KW-1185">Reference proteome</keyword>
<comment type="function">
    <text evidence="1">Has a role in a nucleosome assembly pathway that is required for the integrity of heterochromatin and proper chromosome segregation.</text>
</comment>
<dbReference type="PANTHER" id="PTHR15502">
    <property type="entry name" value="CALCINEURIN-BINDING PROTEIN CABIN 1-RELATED"/>
    <property type="match status" value="1"/>
</dbReference>
<dbReference type="GO" id="GO:0006325">
    <property type="term" value="P:chromatin organization"/>
    <property type="evidence" value="ECO:0007669"/>
    <property type="project" value="InterPro"/>
</dbReference>
<feature type="region of interest" description="Disordered" evidence="6">
    <location>
        <begin position="329"/>
        <end position="364"/>
    </location>
</feature>
<feature type="region of interest" description="Disordered" evidence="6">
    <location>
        <begin position="1776"/>
        <end position="1827"/>
    </location>
</feature>
<organism evidence="7 8">
    <name type="scientific">Zopfia rhizophila CBS 207.26</name>
    <dbReference type="NCBI Taxonomy" id="1314779"/>
    <lineage>
        <taxon>Eukaryota</taxon>
        <taxon>Fungi</taxon>
        <taxon>Dikarya</taxon>
        <taxon>Ascomycota</taxon>
        <taxon>Pezizomycotina</taxon>
        <taxon>Dothideomycetes</taxon>
        <taxon>Dothideomycetes incertae sedis</taxon>
        <taxon>Zopfiaceae</taxon>
        <taxon>Zopfia</taxon>
    </lineage>
</organism>
<accession>A0A6A6ELQ1</accession>
<feature type="compositionally biased region" description="Polar residues" evidence="6">
    <location>
        <begin position="329"/>
        <end position="340"/>
    </location>
</feature>
<dbReference type="EMBL" id="ML994617">
    <property type="protein sequence ID" value="KAF2191030.1"/>
    <property type="molecule type" value="Genomic_DNA"/>
</dbReference>
<dbReference type="GO" id="GO:0005634">
    <property type="term" value="C:nucleus"/>
    <property type="evidence" value="ECO:0007669"/>
    <property type="project" value="UniProtKB-SubCell"/>
</dbReference>
<gene>
    <name evidence="7" type="ORF">K469DRAFT_622312</name>
</gene>
<evidence type="ECO:0000313" key="8">
    <source>
        <dbReference type="Proteomes" id="UP000800200"/>
    </source>
</evidence>
<feature type="region of interest" description="Disordered" evidence="6">
    <location>
        <begin position="1"/>
        <end position="21"/>
    </location>
</feature>
<feature type="compositionally biased region" description="Polar residues" evidence="6">
    <location>
        <begin position="379"/>
        <end position="401"/>
    </location>
</feature>
<evidence type="ECO:0000256" key="3">
    <source>
        <dbReference type="ARBA" id="ARBA00007335"/>
    </source>
</evidence>
<dbReference type="OrthoDB" id="77564at2759"/>
<feature type="compositionally biased region" description="Acidic residues" evidence="6">
    <location>
        <begin position="1910"/>
        <end position="1926"/>
    </location>
</feature>
<feature type="compositionally biased region" description="Polar residues" evidence="6">
    <location>
        <begin position="1753"/>
        <end position="1763"/>
    </location>
</feature>
<feature type="region of interest" description="Disordered" evidence="6">
    <location>
        <begin position="1740"/>
        <end position="1763"/>
    </location>
</feature>
<reference evidence="7" key="1">
    <citation type="journal article" date="2020" name="Stud. Mycol.">
        <title>101 Dothideomycetes genomes: a test case for predicting lifestyles and emergence of pathogens.</title>
        <authorList>
            <person name="Haridas S."/>
            <person name="Albert R."/>
            <person name="Binder M."/>
            <person name="Bloem J."/>
            <person name="Labutti K."/>
            <person name="Salamov A."/>
            <person name="Andreopoulos B."/>
            <person name="Baker S."/>
            <person name="Barry K."/>
            <person name="Bills G."/>
            <person name="Bluhm B."/>
            <person name="Cannon C."/>
            <person name="Castanera R."/>
            <person name="Culley D."/>
            <person name="Daum C."/>
            <person name="Ezra D."/>
            <person name="Gonzalez J."/>
            <person name="Henrissat B."/>
            <person name="Kuo A."/>
            <person name="Liang C."/>
            <person name="Lipzen A."/>
            <person name="Lutzoni F."/>
            <person name="Magnuson J."/>
            <person name="Mondo S."/>
            <person name="Nolan M."/>
            <person name="Ohm R."/>
            <person name="Pangilinan J."/>
            <person name="Park H.-J."/>
            <person name="Ramirez L."/>
            <person name="Alfaro M."/>
            <person name="Sun H."/>
            <person name="Tritt A."/>
            <person name="Yoshinaga Y."/>
            <person name="Zwiers L.-H."/>
            <person name="Turgeon B."/>
            <person name="Goodwin S."/>
            <person name="Spatafora J."/>
            <person name="Crous P."/>
            <person name="Grigoriev I."/>
        </authorList>
    </citation>
    <scope>NUCLEOTIDE SEQUENCE</scope>
    <source>
        <strain evidence="7">CBS 207.26</strain>
    </source>
</reference>
<feature type="compositionally biased region" description="Basic and acidic residues" evidence="6">
    <location>
        <begin position="1931"/>
        <end position="1942"/>
    </location>
</feature>
<dbReference type="InterPro" id="IPR033053">
    <property type="entry name" value="Hir3/CABIN1"/>
</dbReference>
<feature type="region of interest" description="Disordered" evidence="6">
    <location>
        <begin position="376"/>
        <end position="445"/>
    </location>
</feature>
<dbReference type="GO" id="GO:0000417">
    <property type="term" value="C:HIR complex"/>
    <property type="evidence" value="ECO:0007669"/>
    <property type="project" value="TreeGrafter"/>
</dbReference>
<dbReference type="GO" id="GO:0031491">
    <property type="term" value="F:nucleosome binding"/>
    <property type="evidence" value="ECO:0007669"/>
    <property type="project" value="TreeGrafter"/>
</dbReference>
<name>A0A6A6ELQ1_9PEZI</name>